<dbReference type="InterPro" id="IPR036411">
    <property type="entry name" value="TorD-like_sf"/>
</dbReference>
<name>D2TYZ1_9GAMM</name>
<dbReference type="SUPFAM" id="SSF89155">
    <property type="entry name" value="TorD-like"/>
    <property type="match status" value="1"/>
</dbReference>
<gene>
    <name evidence="1" type="ORF">ARN_13830</name>
</gene>
<proteinExistence type="predicted"/>
<dbReference type="EMBL" id="FN545187">
    <property type="protein sequence ID" value="CBA72723.1"/>
    <property type="molecule type" value="Genomic_DNA"/>
</dbReference>
<organism evidence="1">
    <name type="scientific">Arsenophonus nasoniae</name>
    <name type="common">son-killer infecting Nasonia vitripennis</name>
    <dbReference type="NCBI Taxonomy" id="638"/>
    <lineage>
        <taxon>Bacteria</taxon>
        <taxon>Pseudomonadati</taxon>
        <taxon>Pseudomonadota</taxon>
        <taxon>Gammaproteobacteria</taxon>
        <taxon>Enterobacterales</taxon>
        <taxon>Morganellaceae</taxon>
        <taxon>Arsenophonus</taxon>
    </lineage>
</organism>
<accession>D2TYZ1</accession>
<reference evidence="1" key="1">
    <citation type="journal article" date="2010" name="Insect Mol. Biol.">
        <title>The draft genome sequence of Arsenophonus nasoniae, son-killer bacterium of Nasonia vitripennis, reveals genes associated with virulence and symbiosis.</title>
        <authorList>
            <person name="Wilkes T."/>
            <person name="Darby A.C."/>
            <person name="Choi J."/>
            <person name="Colborne J.K."/>
            <person name="Werren J.H."/>
            <person name="Hurst G.D.D."/>
        </authorList>
    </citation>
    <scope>NUCLEOTIDE SEQUENCE</scope>
</reference>
<protein>
    <submittedName>
        <fullName evidence="1">Chaperone</fullName>
    </submittedName>
</protein>
<dbReference type="AlphaFoldDB" id="D2TYZ1"/>
<sequence length="106" mass="12688">MLTVLVNIVKYPQRQLKNFYSQMAYRYQRKKLIVSLLCYWQHLGWKIMRCRDPLLTQIQLFDQFILPASELFFSQVETHAVSNFYPTLVMITREALVALREELADN</sequence>
<evidence type="ECO:0000313" key="1">
    <source>
        <dbReference type="EMBL" id="CBA72723.1"/>
    </source>
</evidence>